<dbReference type="EMBL" id="LAVV01006911">
    <property type="protein sequence ID" value="KNZ57814.1"/>
    <property type="molecule type" value="Genomic_DNA"/>
</dbReference>
<sequence length="225" mass="25892">MAPRITQKKMLPRITQKKMLRRITQNKMLLERLAWQKEVAQARRNQQNILKLQKMRMQPDFADLHHILQWNYNHTRPCPPSALTNYDHPPPFFNNFPHLLSCMDPLLMCEDILQARASNTTLIAEENLAKVMRCQKVNEPHAAGDEVAKRLKEGVRGAQGELIIPKLVWIGTKSKVDMVVKDIFINELVEAMSKDSEPVNAAESVAREDGAIKDPRRQLSKLRNT</sequence>
<dbReference type="AlphaFoldDB" id="A0A0L6VAR8"/>
<reference evidence="2 3" key="1">
    <citation type="submission" date="2015-08" db="EMBL/GenBank/DDBJ databases">
        <title>Next Generation Sequencing and Analysis of the Genome of Puccinia sorghi L Schw, the Causal Agent of Maize Common Rust.</title>
        <authorList>
            <person name="Rochi L."/>
            <person name="Burguener G."/>
            <person name="Darino M."/>
            <person name="Turjanski A."/>
            <person name="Kreff E."/>
            <person name="Dieguez M.J."/>
            <person name="Sacco F."/>
        </authorList>
    </citation>
    <scope>NUCLEOTIDE SEQUENCE [LARGE SCALE GENOMIC DNA]</scope>
    <source>
        <strain evidence="2 3">RO10H11247</strain>
    </source>
</reference>
<feature type="compositionally biased region" description="Basic and acidic residues" evidence="1">
    <location>
        <begin position="205"/>
        <end position="217"/>
    </location>
</feature>
<dbReference type="STRING" id="27349.A0A0L6VAR8"/>
<feature type="region of interest" description="Disordered" evidence="1">
    <location>
        <begin position="196"/>
        <end position="225"/>
    </location>
</feature>
<dbReference type="VEuPathDB" id="FungiDB:VP01_2066g3"/>
<dbReference type="OrthoDB" id="6513042at2759"/>
<evidence type="ECO:0000256" key="1">
    <source>
        <dbReference type="SAM" id="MobiDB-lite"/>
    </source>
</evidence>
<evidence type="ECO:0000313" key="3">
    <source>
        <dbReference type="Proteomes" id="UP000037035"/>
    </source>
</evidence>
<dbReference type="Proteomes" id="UP000037035">
    <property type="component" value="Unassembled WGS sequence"/>
</dbReference>
<organism evidence="2 3">
    <name type="scientific">Puccinia sorghi</name>
    <dbReference type="NCBI Taxonomy" id="27349"/>
    <lineage>
        <taxon>Eukaryota</taxon>
        <taxon>Fungi</taxon>
        <taxon>Dikarya</taxon>
        <taxon>Basidiomycota</taxon>
        <taxon>Pucciniomycotina</taxon>
        <taxon>Pucciniomycetes</taxon>
        <taxon>Pucciniales</taxon>
        <taxon>Pucciniaceae</taxon>
        <taxon>Puccinia</taxon>
    </lineage>
</organism>
<evidence type="ECO:0000313" key="2">
    <source>
        <dbReference type="EMBL" id="KNZ57814.1"/>
    </source>
</evidence>
<accession>A0A0L6VAR8</accession>
<proteinExistence type="predicted"/>
<protein>
    <submittedName>
        <fullName evidence="2">Uncharacterized protein</fullName>
    </submittedName>
</protein>
<gene>
    <name evidence="2" type="ORF">VP01_2066g3</name>
</gene>
<keyword evidence="3" id="KW-1185">Reference proteome</keyword>
<name>A0A0L6VAR8_9BASI</name>
<comment type="caution">
    <text evidence="2">The sequence shown here is derived from an EMBL/GenBank/DDBJ whole genome shotgun (WGS) entry which is preliminary data.</text>
</comment>